<dbReference type="Pfam" id="PF08022">
    <property type="entry name" value="FAD_binding_8"/>
    <property type="match status" value="1"/>
</dbReference>
<dbReference type="InterPro" id="IPR017927">
    <property type="entry name" value="FAD-bd_FR_type"/>
</dbReference>
<dbReference type="CDD" id="cd06186">
    <property type="entry name" value="NOX_Duox_like_FAD_NADP"/>
    <property type="match status" value="1"/>
</dbReference>
<keyword evidence="12" id="KW-0325">Glycoprotein</keyword>
<dbReference type="SFLD" id="SFLDS00052">
    <property type="entry name" value="Ferric_Reductase_Domain"/>
    <property type="match status" value="1"/>
</dbReference>
<keyword evidence="5" id="KW-1003">Cell membrane</keyword>
<keyword evidence="10" id="KW-0406">Ion transport</keyword>
<name>A0AAD5YGM2_9APHY</name>
<evidence type="ECO:0000256" key="12">
    <source>
        <dbReference type="ARBA" id="ARBA00023180"/>
    </source>
</evidence>
<dbReference type="EC" id="1.16.1.9" evidence="3"/>
<sequence length="1142" mass="126453">MADSPLATTPAVDQVPDFSPEPVLPPSPTLAPSPTDPGLAPTTPTTLIVPDTSLFTPSQLVSTDVSSLPALSSPTPIPSISSFSIVVSISTSIIIPSISSSISNSVAESSSVSVATTPVLLQALTPDPTAPPNSDDAKWIAGYLTIHFGSVPAWWYLYIFWFVIAGVILIFSVLHALRVRGGYIGAYWSKWSLRRRTWRKKHALALAAKTGQKHRQPQALPSNAQIASLSALVLLTLAVAYIGPDYLAPEAHLWDVNAAPWAENHHRRDDDDSTHPLSDYFPHYNIGKAWWTTATRTGQVAYALFPLVVLLALKARPFALLALPFTLNLHFDKLAWIHHWAGVLVWAITTLHVISWSVQLFKDRRAETGKIVYTYAFLFPNFVYAWCAYIMLTLLILCSMEVVRKHVYEFFYLMHILLVPPMLIMAGWHHPDLWAWCWAALALWLCDRLYRFVRFLYNNGFLRNIRTHRAHWKQQRQRPMSIVGLPENLQLHTINLGTTGSKASRQQSRNISYPSAAFVNKLALYAEEYLPPPGFFHADMLTGKTIRLRIVPPGHMTWAPGQHFLLTIPAISNFTSHPFTVASVCDETVASGDNRELVFLVRAKGGFTRKLWDTVASMIARGARYPHKERLPPGCELPKRGVLFRGYIDGPFGSAARARWGDYSSVLLVTGGSGVSFGLSVLEYVCLCLSGRDGAMHGGQRGGYGKHGYKTTRVRFVWLAREFGHLQWGAATLRRCMAMCPAPELQIDIFVTNMKPSLNPNPPPMPTLEEMKGEEDMEEMGQLLPPDPQFSRNNRFDRADKPGSRPSSVTSADEDGFREDIVDTTYYQGDYAPAERSELGHEEHVLDLTNFDGDDDTAMPGELQLNVKVEKEGHKRRSYTRKLTAARAIKMERDKQNPPGVYQATPSPSQVSFRVDKEPSSPPRVGSPLSQSFGPGRRQHMSSQDLGKKHSDIFRHASSPSMDNLLGGDQQYPPMYTPEMEEYIKTRPPSKYGDVESGSPPDAKGGPYPNEKDGASDIETVSRPGHPRDDSSFSGATLFSDSGSLVALVSDAAESVQLDLNDTELADISLVAERARPGRPKFDMLLSDEIEMSRGPLIVGCCGPTGLNAMVRKAVAAQIDPARIRLGDMRGSIALVAEDFEY</sequence>
<keyword evidence="6 15" id="KW-0812">Transmembrane</keyword>
<feature type="domain" description="FAD-binding FR-type" evidence="16">
    <location>
        <begin position="517"/>
        <end position="658"/>
    </location>
</feature>
<gene>
    <name evidence="17" type="ORF">NLI96_g2394</name>
</gene>
<keyword evidence="11 15" id="KW-0472">Membrane</keyword>
<dbReference type="EMBL" id="JANAWD010000053">
    <property type="protein sequence ID" value="KAJ3489083.1"/>
    <property type="molecule type" value="Genomic_DNA"/>
</dbReference>
<protein>
    <recommendedName>
        <fullName evidence="3">ferric-chelate reductase (NADPH)</fullName>
        <ecNumber evidence="3">1.16.1.9</ecNumber>
    </recommendedName>
</protein>
<dbReference type="InterPro" id="IPR039261">
    <property type="entry name" value="FNR_nucleotide-bd"/>
</dbReference>
<dbReference type="InterPro" id="IPR017938">
    <property type="entry name" value="Riboflavin_synthase-like_b-brl"/>
</dbReference>
<dbReference type="GO" id="GO:0006826">
    <property type="term" value="P:iron ion transport"/>
    <property type="evidence" value="ECO:0007669"/>
    <property type="project" value="UniProtKB-ARBA"/>
</dbReference>
<dbReference type="AlphaFoldDB" id="A0AAD5YGM2"/>
<proteinExistence type="inferred from homology"/>
<dbReference type="PANTHER" id="PTHR32361">
    <property type="entry name" value="FERRIC/CUPRIC REDUCTASE TRANSMEMBRANE COMPONENT"/>
    <property type="match status" value="1"/>
</dbReference>
<keyword evidence="7" id="KW-0249">Electron transport</keyword>
<evidence type="ECO:0000313" key="18">
    <source>
        <dbReference type="Proteomes" id="UP001212997"/>
    </source>
</evidence>
<evidence type="ECO:0000256" key="1">
    <source>
        <dbReference type="ARBA" id="ARBA00004651"/>
    </source>
</evidence>
<dbReference type="InterPro" id="IPR013130">
    <property type="entry name" value="Fe3_Rdtase_TM_dom"/>
</dbReference>
<comment type="subcellular location">
    <subcellularLocation>
        <location evidence="1">Cell membrane</location>
        <topology evidence="1">Multi-pass membrane protein</topology>
    </subcellularLocation>
</comment>
<evidence type="ECO:0000256" key="14">
    <source>
        <dbReference type="SAM" id="MobiDB-lite"/>
    </source>
</evidence>
<evidence type="ECO:0000256" key="9">
    <source>
        <dbReference type="ARBA" id="ARBA00023002"/>
    </source>
</evidence>
<keyword evidence="9" id="KW-0560">Oxidoreductase</keyword>
<dbReference type="PANTHER" id="PTHR32361:SF9">
    <property type="entry name" value="FERRIC REDUCTASE TRANSMEMBRANE COMPONENT 3-RELATED"/>
    <property type="match status" value="1"/>
</dbReference>
<dbReference type="GO" id="GO:0006879">
    <property type="term" value="P:intracellular iron ion homeostasis"/>
    <property type="evidence" value="ECO:0007669"/>
    <property type="project" value="TreeGrafter"/>
</dbReference>
<feature type="compositionally biased region" description="Basic and acidic residues" evidence="14">
    <location>
        <begin position="946"/>
        <end position="955"/>
    </location>
</feature>
<dbReference type="GO" id="GO:0015677">
    <property type="term" value="P:copper ion import"/>
    <property type="evidence" value="ECO:0007669"/>
    <property type="project" value="TreeGrafter"/>
</dbReference>
<evidence type="ECO:0000256" key="6">
    <source>
        <dbReference type="ARBA" id="ARBA00022692"/>
    </source>
</evidence>
<feature type="region of interest" description="Disordered" evidence="14">
    <location>
        <begin position="1"/>
        <end position="46"/>
    </location>
</feature>
<evidence type="ECO:0000256" key="2">
    <source>
        <dbReference type="ARBA" id="ARBA00006278"/>
    </source>
</evidence>
<evidence type="ECO:0000256" key="13">
    <source>
        <dbReference type="ARBA" id="ARBA00048483"/>
    </source>
</evidence>
<feature type="region of interest" description="Disordered" evidence="14">
    <location>
        <begin position="987"/>
        <end position="1035"/>
    </location>
</feature>
<accession>A0AAD5YGM2</accession>
<comment type="caution">
    <text evidence="17">The sequence shown here is derived from an EMBL/GenBank/DDBJ whole genome shotgun (WGS) entry which is preliminary data.</text>
</comment>
<evidence type="ECO:0000256" key="5">
    <source>
        <dbReference type="ARBA" id="ARBA00022475"/>
    </source>
</evidence>
<dbReference type="Pfam" id="PF01794">
    <property type="entry name" value="Ferric_reduct"/>
    <property type="match status" value="1"/>
</dbReference>
<evidence type="ECO:0000256" key="11">
    <source>
        <dbReference type="ARBA" id="ARBA00023136"/>
    </source>
</evidence>
<dbReference type="PROSITE" id="PS51384">
    <property type="entry name" value="FAD_FR"/>
    <property type="match status" value="1"/>
</dbReference>
<dbReference type="InterPro" id="IPR013121">
    <property type="entry name" value="Fe_red_NAD-bd_6"/>
</dbReference>
<comment type="catalytic activity">
    <reaction evidence="13">
        <text>2 a Fe(II)-siderophore + NADP(+) + H(+) = 2 a Fe(III)-siderophore + NADPH</text>
        <dbReference type="Rhea" id="RHEA:28795"/>
        <dbReference type="Rhea" id="RHEA-COMP:11342"/>
        <dbReference type="Rhea" id="RHEA-COMP:11344"/>
        <dbReference type="ChEBI" id="CHEBI:15378"/>
        <dbReference type="ChEBI" id="CHEBI:29033"/>
        <dbReference type="ChEBI" id="CHEBI:29034"/>
        <dbReference type="ChEBI" id="CHEBI:57783"/>
        <dbReference type="ChEBI" id="CHEBI:58349"/>
        <dbReference type="EC" id="1.16.1.9"/>
    </reaction>
</comment>
<dbReference type="InterPro" id="IPR013112">
    <property type="entry name" value="FAD-bd_8"/>
</dbReference>
<dbReference type="GO" id="GO:0052851">
    <property type="term" value="F:ferric-chelate reductase (NADPH) activity"/>
    <property type="evidence" value="ECO:0007669"/>
    <property type="project" value="UniProtKB-EC"/>
</dbReference>
<dbReference type="SFLD" id="SFLDG01168">
    <property type="entry name" value="Ferric_reductase_subgroup_(FRE"/>
    <property type="match status" value="1"/>
</dbReference>
<comment type="similarity">
    <text evidence="2">Belongs to the ferric reductase (FRE) family.</text>
</comment>
<feature type="transmembrane region" description="Helical" evidence="15">
    <location>
        <begin position="375"/>
        <end position="398"/>
    </location>
</feature>
<evidence type="ECO:0000256" key="7">
    <source>
        <dbReference type="ARBA" id="ARBA00022982"/>
    </source>
</evidence>
<dbReference type="InterPro" id="IPR051410">
    <property type="entry name" value="Ferric/Cupric_Reductase"/>
</dbReference>
<dbReference type="GO" id="GO:0005886">
    <property type="term" value="C:plasma membrane"/>
    <property type="evidence" value="ECO:0007669"/>
    <property type="project" value="UniProtKB-SubCell"/>
</dbReference>
<evidence type="ECO:0000256" key="3">
    <source>
        <dbReference type="ARBA" id="ARBA00012668"/>
    </source>
</evidence>
<evidence type="ECO:0000256" key="10">
    <source>
        <dbReference type="ARBA" id="ARBA00023065"/>
    </source>
</evidence>
<feature type="transmembrane region" description="Helical" evidence="15">
    <location>
        <begin position="153"/>
        <end position="174"/>
    </location>
</feature>
<dbReference type="Proteomes" id="UP001212997">
    <property type="component" value="Unassembled WGS sequence"/>
</dbReference>
<evidence type="ECO:0000313" key="17">
    <source>
        <dbReference type="EMBL" id="KAJ3489083.1"/>
    </source>
</evidence>
<feature type="region of interest" description="Disordered" evidence="14">
    <location>
        <begin position="890"/>
        <end position="975"/>
    </location>
</feature>
<dbReference type="Gene3D" id="3.40.50.80">
    <property type="entry name" value="Nucleotide-binding domain of ferredoxin-NADP reductase (FNR) module"/>
    <property type="match status" value="1"/>
</dbReference>
<dbReference type="SUPFAM" id="SSF63380">
    <property type="entry name" value="Riboflavin synthase domain-like"/>
    <property type="match status" value="1"/>
</dbReference>
<feature type="region of interest" description="Disordered" evidence="14">
    <location>
        <begin position="756"/>
        <end position="817"/>
    </location>
</feature>
<keyword evidence="8 15" id="KW-1133">Transmembrane helix</keyword>
<evidence type="ECO:0000256" key="8">
    <source>
        <dbReference type="ARBA" id="ARBA00022989"/>
    </source>
</evidence>
<evidence type="ECO:0000256" key="15">
    <source>
        <dbReference type="SAM" id="Phobius"/>
    </source>
</evidence>
<feature type="compositionally biased region" description="Pro residues" evidence="14">
    <location>
        <begin position="22"/>
        <end position="35"/>
    </location>
</feature>
<feature type="transmembrane region" description="Helical" evidence="15">
    <location>
        <begin position="335"/>
        <end position="355"/>
    </location>
</feature>
<dbReference type="Pfam" id="PF08030">
    <property type="entry name" value="NAD_binding_6"/>
    <property type="match status" value="1"/>
</dbReference>
<keyword evidence="4" id="KW-0813">Transport</keyword>
<evidence type="ECO:0000256" key="4">
    <source>
        <dbReference type="ARBA" id="ARBA00022448"/>
    </source>
</evidence>
<feature type="transmembrane region" description="Helical" evidence="15">
    <location>
        <begin position="300"/>
        <end position="323"/>
    </location>
</feature>
<keyword evidence="18" id="KW-1185">Reference proteome</keyword>
<evidence type="ECO:0000259" key="16">
    <source>
        <dbReference type="PROSITE" id="PS51384"/>
    </source>
</evidence>
<feature type="compositionally biased region" description="Basic and acidic residues" evidence="14">
    <location>
        <begin position="794"/>
        <end position="803"/>
    </location>
</feature>
<reference evidence="17" key="1">
    <citation type="submission" date="2022-07" db="EMBL/GenBank/DDBJ databases">
        <title>Genome Sequence of Physisporinus lineatus.</title>
        <authorList>
            <person name="Buettner E."/>
        </authorList>
    </citation>
    <scope>NUCLEOTIDE SEQUENCE</scope>
    <source>
        <strain evidence="17">VT162</strain>
    </source>
</reference>
<organism evidence="17 18">
    <name type="scientific">Meripilus lineatus</name>
    <dbReference type="NCBI Taxonomy" id="2056292"/>
    <lineage>
        <taxon>Eukaryota</taxon>
        <taxon>Fungi</taxon>
        <taxon>Dikarya</taxon>
        <taxon>Basidiomycota</taxon>
        <taxon>Agaricomycotina</taxon>
        <taxon>Agaricomycetes</taxon>
        <taxon>Polyporales</taxon>
        <taxon>Meripilaceae</taxon>
        <taxon>Meripilus</taxon>
    </lineage>
</organism>